<dbReference type="HOGENOM" id="CLU_037628_6_1_9"/>
<evidence type="ECO:0000256" key="2">
    <source>
        <dbReference type="ARBA" id="ARBA00023125"/>
    </source>
</evidence>
<dbReference type="InterPro" id="IPR012318">
    <property type="entry name" value="HTH_CRP"/>
</dbReference>
<proteinExistence type="predicted"/>
<reference evidence="6 7" key="1">
    <citation type="submission" date="2011-08" db="EMBL/GenBank/DDBJ databases">
        <title>The Genome Sequence of Clostridium orbiscindens 1_3_50AFAA.</title>
        <authorList>
            <consortium name="The Broad Institute Genome Sequencing Platform"/>
            <person name="Earl A."/>
            <person name="Ward D."/>
            <person name="Feldgarden M."/>
            <person name="Gevers D."/>
            <person name="Daigneault M."/>
            <person name="Strauss J."/>
            <person name="Allen-Vercoe E."/>
            <person name="Young S.K."/>
            <person name="Zeng Q."/>
            <person name="Gargeya S."/>
            <person name="Fitzgerald M."/>
            <person name="Haas B."/>
            <person name="Abouelleil A."/>
            <person name="Alvarado L."/>
            <person name="Arachchi H.M."/>
            <person name="Berlin A."/>
            <person name="Brown A."/>
            <person name="Chapman S.B."/>
            <person name="Chen Z."/>
            <person name="Dunbar C."/>
            <person name="Freedman E."/>
            <person name="Gearin G."/>
            <person name="Gellesch M."/>
            <person name="Goldberg J."/>
            <person name="Griggs A."/>
            <person name="Gujja S."/>
            <person name="Heiman D."/>
            <person name="Howarth C."/>
            <person name="Larson L."/>
            <person name="Lui A."/>
            <person name="MacDonald P.J.P."/>
            <person name="Montmayeur A."/>
            <person name="Murphy C."/>
            <person name="Neiman D."/>
            <person name="Pearson M."/>
            <person name="Priest M."/>
            <person name="Roberts A."/>
            <person name="Saif S."/>
            <person name="Shea T."/>
            <person name="Shenoy N."/>
            <person name="Sisk P."/>
            <person name="Stolte C."/>
            <person name="Sykes S."/>
            <person name="Wortman J."/>
            <person name="Nusbaum C."/>
            <person name="Birren B."/>
        </authorList>
    </citation>
    <scope>NUCLEOTIDE SEQUENCE [LARGE SCALE GENOMIC DNA]</scope>
    <source>
        <strain evidence="6 7">1_3_50AFAA</strain>
    </source>
</reference>
<keyword evidence="3" id="KW-0804">Transcription</keyword>
<dbReference type="InterPro" id="IPR010982">
    <property type="entry name" value="Lambda_DNA-bd_dom_sf"/>
</dbReference>
<dbReference type="GO" id="GO:0000976">
    <property type="term" value="F:transcription cis-regulatory region binding"/>
    <property type="evidence" value="ECO:0007669"/>
    <property type="project" value="TreeGrafter"/>
</dbReference>
<dbReference type="Proteomes" id="UP000029585">
    <property type="component" value="Unassembled WGS sequence"/>
</dbReference>
<accession>A0A096BEQ3</accession>
<dbReference type="PROSITE" id="PS50932">
    <property type="entry name" value="HTH_LACI_2"/>
    <property type="match status" value="1"/>
</dbReference>
<dbReference type="SUPFAM" id="SSF53822">
    <property type="entry name" value="Periplasmic binding protein-like I"/>
    <property type="match status" value="1"/>
</dbReference>
<evidence type="ECO:0000313" key="7">
    <source>
        <dbReference type="Proteomes" id="UP000029585"/>
    </source>
</evidence>
<evidence type="ECO:0000259" key="5">
    <source>
        <dbReference type="PROSITE" id="PS51063"/>
    </source>
</evidence>
<dbReference type="InterPro" id="IPR000843">
    <property type="entry name" value="HTH_LacI"/>
</dbReference>
<evidence type="ECO:0008006" key="8">
    <source>
        <dbReference type="Google" id="ProtNLM"/>
    </source>
</evidence>
<comment type="caution">
    <text evidence="6">The sequence shown here is derived from an EMBL/GenBank/DDBJ whole genome shotgun (WGS) entry which is preliminary data.</text>
</comment>
<dbReference type="PRINTS" id="PR00036">
    <property type="entry name" value="HTHLACI"/>
</dbReference>
<dbReference type="eggNOG" id="COG1609">
    <property type="taxonomic scope" value="Bacteria"/>
</dbReference>
<dbReference type="RefSeq" id="WP_044938196.1">
    <property type="nucleotide sequence ID" value="NZ_KN174161.1"/>
</dbReference>
<dbReference type="CDD" id="cd01392">
    <property type="entry name" value="HTH_LacI"/>
    <property type="match status" value="1"/>
</dbReference>
<dbReference type="PROSITE" id="PS00356">
    <property type="entry name" value="HTH_LACI_1"/>
    <property type="match status" value="1"/>
</dbReference>
<feature type="domain" description="HTH crp-type" evidence="5">
    <location>
        <begin position="1"/>
        <end position="51"/>
    </location>
</feature>
<evidence type="ECO:0000259" key="4">
    <source>
        <dbReference type="PROSITE" id="PS50932"/>
    </source>
</evidence>
<dbReference type="SUPFAM" id="SSF47413">
    <property type="entry name" value="lambda repressor-like DNA-binding domains"/>
    <property type="match status" value="1"/>
</dbReference>
<dbReference type="PANTHER" id="PTHR30146:SF149">
    <property type="entry name" value="HTH-TYPE TRANSCRIPTIONAL REGULATOR EBGR"/>
    <property type="match status" value="1"/>
</dbReference>
<dbReference type="AlphaFoldDB" id="A0A096BEQ3"/>
<dbReference type="Pfam" id="PF00356">
    <property type="entry name" value="LacI"/>
    <property type="match status" value="1"/>
</dbReference>
<dbReference type="InterPro" id="IPR028082">
    <property type="entry name" value="Peripla_BP_I"/>
</dbReference>
<evidence type="ECO:0000256" key="1">
    <source>
        <dbReference type="ARBA" id="ARBA00023015"/>
    </source>
</evidence>
<keyword evidence="7" id="KW-1185">Reference proteome</keyword>
<dbReference type="SMART" id="SM00354">
    <property type="entry name" value="HTH_LACI"/>
    <property type="match status" value="1"/>
</dbReference>
<dbReference type="GO" id="GO:0003700">
    <property type="term" value="F:DNA-binding transcription factor activity"/>
    <property type="evidence" value="ECO:0007669"/>
    <property type="project" value="TreeGrafter"/>
</dbReference>
<dbReference type="Gene3D" id="1.10.260.40">
    <property type="entry name" value="lambda repressor-like DNA-binding domains"/>
    <property type="match status" value="1"/>
</dbReference>
<evidence type="ECO:0000256" key="3">
    <source>
        <dbReference type="ARBA" id="ARBA00023163"/>
    </source>
</evidence>
<gene>
    <name evidence="6" type="ORF">HMPREF9460_00129</name>
</gene>
<organism evidence="6 7">
    <name type="scientific">Flavonifractor plautii 1_3_50AFAA</name>
    <dbReference type="NCBI Taxonomy" id="742738"/>
    <lineage>
        <taxon>Bacteria</taxon>
        <taxon>Bacillati</taxon>
        <taxon>Bacillota</taxon>
        <taxon>Clostridia</taxon>
        <taxon>Eubacteriales</taxon>
        <taxon>Oscillospiraceae</taxon>
        <taxon>Flavonifractor</taxon>
    </lineage>
</organism>
<keyword evidence="2" id="KW-0238">DNA-binding</keyword>
<dbReference type="PROSITE" id="PS51063">
    <property type="entry name" value="HTH_CRP_2"/>
    <property type="match status" value="1"/>
</dbReference>
<evidence type="ECO:0000313" key="6">
    <source>
        <dbReference type="EMBL" id="KGF57491.1"/>
    </source>
</evidence>
<dbReference type="PATRIC" id="fig|742738.3.peg.135"/>
<dbReference type="EMBL" id="ADLO01000004">
    <property type="protein sequence ID" value="KGF57491.1"/>
    <property type="molecule type" value="Genomic_DNA"/>
</dbReference>
<dbReference type="PANTHER" id="PTHR30146">
    <property type="entry name" value="LACI-RELATED TRANSCRIPTIONAL REPRESSOR"/>
    <property type="match status" value="1"/>
</dbReference>
<sequence>MTLKEIAKEAGVSISTVSRVLNQPNTKAASAQVQERIWNIVRKTGYVPNPVARELRHALQPTPVMQSIYGLIACSPGEVRDDPFFPRIISSIEQEAFQSNFVLKYTYSMLEFQTPAAARQSGGCDSDNLIIVGRFQPSLLNSMKKRFRNIVYVGLNNLEAECDQVLCDCFFAVRDTVRYFYDRNHRNIAFIGAEQEGRYRGYLEGLRLCGLPPCPEHLVQINTLSMDGGLQGMKQLLSQNRNITAVICANDMTAIGALRACKELGVQVPDEISIIGINDIPNVRYVQPKISSIHVPLDEMGKMAVRTLADRINGGHQLPVKISLPYHIVERASCMPCARPSGNMQT</sequence>
<feature type="domain" description="HTH lacI-type" evidence="4">
    <location>
        <begin position="1"/>
        <end position="57"/>
    </location>
</feature>
<dbReference type="CDD" id="cd01544">
    <property type="entry name" value="PBP1_GalR"/>
    <property type="match status" value="1"/>
</dbReference>
<dbReference type="InterPro" id="IPR046335">
    <property type="entry name" value="LacI/GalR-like_sensor"/>
</dbReference>
<protein>
    <recommendedName>
        <fullName evidence="8">HTH lacI-type domain-containing protein</fullName>
    </recommendedName>
</protein>
<dbReference type="Pfam" id="PF13377">
    <property type="entry name" value="Peripla_BP_3"/>
    <property type="match status" value="1"/>
</dbReference>
<keyword evidence="1" id="KW-0805">Transcription regulation</keyword>
<dbReference type="Gene3D" id="3.40.50.2300">
    <property type="match status" value="2"/>
</dbReference>
<name>A0A096BEQ3_FLAPL</name>